<organism evidence="3 4">
    <name type="scientific">Triticum turgidum subsp. durum</name>
    <name type="common">Durum wheat</name>
    <name type="synonym">Triticum durum</name>
    <dbReference type="NCBI Taxonomy" id="4567"/>
    <lineage>
        <taxon>Eukaryota</taxon>
        <taxon>Viridiplantae</taxon>
        <taxon>Streptophyta</taxon>
        <taxon>Embryophyta</taxon>
        <taxon>Tracheophyta</taxon>
        <taxon>Spermatophyta</taxon>
        <taxon>Magnoliopsida</taxon>
        <taxon>Liliopsida</taxon>
        <taxon>Poales</taxon>
        <taxon>Poaceae</taxon>
        <taxon>BOP clade</taxon>
        <taxon>Pooideae</taxon>
        <taxon>Triticodae</taxon>
        <taxon>Triticeae</taxon>
        <taxon>Triticinae</taxon>
        <taxon>Triticum</taxon>
    </lineage>
</organism>
<dbReference type="GO" id="GO:0030639">
    <property type="term" value="P:polyketide biosynthetic process"/>
    <property type="evidence" value="ECO:0007669"/>
    <property type="project" value="TreeGrafter"/>
</dbReference>
<dbReference type="PANTHER" id="PTHR11877">
    <property type="entry name" value="HYDROXYMETHYLGLUTARYL-COA SYNTHASE"/>
    <property type="match status" value="1"/>
</dbReference>
<evidence type="ECO:0000313" key="4">
    <source>
        <dbReference type="Proteomes" id="UP000324705"/>
    </source>
</evidence>
<dbReference type="Proteomes" id="UP000324705">
    <property type="component" value="Chromosome 5B"/>
</dbReference>
<accession>A0A9R1AFW9</accession>
<evidence type="ECO:0000259" key="2">
    <source>
        <dbReference type="Pfam" id="PF00195"/>
    </source>
</evidence>
<dbReference type="InterPro" id="IPR001099">
    <property type="entry name" value="Chalcone/stilbene_synt_N"/>
</dbReference>
<dbReference type="FunFam" id="3.40.47.10:FF:000014">
    <property type="entry name" value="Chalcone synthase 1"/>
    <property type="match status" value="1"/>
</dbReference>
<dbReference type="CDD" id="cd00831">
    <property type="entry name" value="CHS_like"/>
    <property type="match status" value="1"/>
</dbReference>
<dbReference type="Gramene" id="TRITD5Bv1G000750.2">
    <property type="protein sequence ID" value="TRITD5Bv1G000750.2"/>
    <property type="gene ID" value="TRITD5Bv1G000750"/>
</dbReference>
<name>A0A9R1AFW9_TRITD</name>
<dbReference type="PANTHER" id="PTHR11877:SF10">
    <property type="entry name" value="TYPE III POLYKETIDE SYNTHASE B"/>
    <property type="match status" value="1"/>
</dbReference>
<evidence type="ECO:0000313" key="3">
    <source>
        <dbReference type="EMBL" id="VAI26227.1"/>
    </source>
</evidence>
<feature type="domain" description="Chalcone/stilbene synthase N-terminal" evidence="2">
    <location>
        <begin position="25"/>
        <end position="178"/>
    </location>
</feature>
<protein>
    <recommendedName>
        <fullName evidence="2">Chalcone/stilbene synthase N-terminal domain-containing protein</fullName>
    </recommendedName>
</protein>
<dbReference type="AlphaFoldDB" id="A0A9R1AFW9"/>
<comment type="similarity">
    <text evidence="1">Belongs to the thiolase-like superfamily. Chalcone/stilbene synthases family.</text>
</comment>
<dbReference type="Pfam" id="PF00195">
    <property type="entry name" value="Chal_sti_synt_N"/>
    <property type="match status" value="1"/>
</dbReference>
<keyword evidence="4" id="KW-1185">Reference proteome</keyword>
<dbReference type="EMBL" id="LT934120">
    <property type="protein sequence ID" value="VAI26227.1"/>
    <property type="molecule type" value="Genomic_DNA"/>
</dbReference>
<dbReference type="InterPro" id="IPR016039">
    <property type="entry name" value="Thiolase-like"/>
</dbReference>
<dbReference type="PIRSF" id="PIRSF000451">
    <property type="entry name" value="PKS_III"/>
    <property type="match status" value="1"/>
</dbReference>
<dbReference type="InterPro" id="IPR011141">
    <property type="entry name" value="Polyketide_synthase_type-III"/>
</dbReference>
<proteinExistence type="inferred from homology"/>
<gene>
    <name evidence="3" type="ORF">TRITD_5Bv1G000750</name>
</gene>
<dbReference type="Gene3D" id="3.40.47.10">
    <property type="match status" value="2"/>
</dbReference>
<sequence length="331" mass="36062">MVSARDVDTTAAANKQQQANCLAPNPGKATILALGHAFPQQLVMQDYVVEGFMRNTNCNDPELKEKLARLCKTTTVKTRYVVMSDEILKSYPELAQEGLPTMKQRLDISNKAVTQMATEASLACIKAWGGDLSAITHLVYVSSSEARFPGGDLHLARALGLSPDVRRVMLAFTGTIDGRLTEEGIKFQLGRELPHIIEAHVESFCQKLIKEHPSAAAAEGDNMLTYDKMFWAVHPGGPAILTKMEGRLGLDGGKLRASRSALRDFGNASSNTIVYVLENMVEESRQRTEAPEPEPEGGQEQCEWGLILAFGPGITLEGILARNLQARLGAN</sequence>
<reference evidence="3 4" key="1">
    <citation type="submission" date="2017-09" db="EMBL/GenBank/DDBJ databases">
        <authorList>
            <consortium name="International Durum Wheat Genome Sequencing Consortium (IDWGSC)"/>
            <person name="Milanesi L."/>
        </authorList>
    </citation>
    <scope>NUCLEOTIDE SEQUENCE [LARGE SCALE GENOMIC DNA]</scope>
    <source>
        <strain evidence="4">cv. Svevo</strain>
    </source>
</reference>
<dbReference type="SUPFAM" id="SSF53901">
    <property type="entry name" value="Thiolase-like"/>
    <property type="match status" value="2"/>
</dbReference>
<dbReference type="GO" id="GO:0016747">
    <property type="term" value="F:acyltransferase activity, transferring groups other than amino-acyl groups"/>
    <property type="evidence" value="ECO:0007669"/>
    <property type="project" value="InterPro"/>
</dbReference>
<evidence type="ECO:0000256" key="1">
    <source>
        <dbReference type="ARBA" id="ARBA00005531"/>
    </source>
</evidence>